<evidence type="ECO:0000313" key="1">
    <source>
        <dbReference type="EMBL" id="MDI2590601.1"/>
    </source>
</evidence>
<keyword evidence="2" id="KW-1185">Reference proteome</keyword>
<sequence>MPRLSRSLRQLALRLAMLAALLPSVMLWLPAAHGQPMAMGEHCNMAGHVHAAPGSNPEPDQFHECHCLLCVVHAVDIGLPPSVVQWQLSGHAESVRAQATYKPYVSAVWLVSEPRGPPAAF</sequence>
<organism evidence="1 2">
    <name type="scientific">Pseudomonas fungipugnans</name>
    <dbReference type="NCBI Taxonomy" id="3024217"/>
    <lineage>
        <taxon>Bacteria</taxon>
        <taxon>Pseudomonadati</taxon>
        <taxon>Pseudomonadota</taxon>
        <taxon>Gammaproteobacteria</taxon>
        <taxon>Pseudomonadales</taxon>
        <taxon>Pseudomonadaceae</taxon>
        <taxon>Pseudomonas</taxon>
    </lineage>
</organism>
<evidence type="ECO:0000313" key="2">
    <source>
        <dbReference type="Proteomes" id="UP001159100"/>
    </source>
</evidence>
<proteinExistence type="predicted"/>
<dbReference type="Pfam" id="PF11162">
    <property type="entry name" value="DUF2946"/>
    <property type="match status" value="1"/>
</dbReference>
<dbReference type="RefSeq" id="WP_282315133.1">
    <property type="nucleotide sequence ID" value="NZ_JARBWL010000001.1"/>
</dbReference>
<comment type="caution">
    <text evidence="1">The sequence shown here is derived from an EMBL/GenBank/DDBJ whole genome shotgun (WGS) entry which is preliminary data.</text>
</comment>
<name>A0ABT6QIL7_9PSED</name>
<reference evidence="1 2" key="1">
    <citation type="submission" date="2023-02" db="EMBL/GenBank/DDBJ databases">
        <title>Pseudomonas chrutzelriedensis sp. nov., a potently antifungal strain isolated from moss.</title>
        <authorList>
            <person name="Schnyder A."/>
            <person name="Kalawong R."/>
            <person name="Eberl L."/>
            <person name="Agnoli K."/>
        </authorList>
    </citation>
    <scope>NUCLEOTIDE SEQUENCE [LARGE SCALE GENOMIC DNA]</scope>
    <source>
        <strain evidence="1 2">681</strain>
    </source>
</reference>
<dbReference type="EMBL" id="JARBWL010000001">
    <property type="protein sequence ID" value="MDI2590601.1"/>
    <property type="molecule type" value="Genomic_DNA"/>
</dbReference>
<dbReference type="Proteomes" id="UP001159100">
    <property type="component" value="Unassembled WGS sequence"/>
</dbReference>
<gene>
    <name evidence="1" type="ORF">POF45_04020</name>
</gene>
<accession>A0ABT6QIL7</accession>
<dbReference type="InterPro" id="IPR021333">
    <property type="entry name" value="DUF2946"/>
</dbReference>
<protein>
    <submittedName>
        <fullName evidence="1">DUF2946 family protein</fullName>
    </submittedName>
</protein>